<dbReference type="Pfam" id="PF00665">
    <property type="entry name" value="rve"/>
    <property type="match status" value="1"/>
</dbReference>
<keyword evidence="1" id="KW-0378">Hydrolase</keyword>
<protein>
    <recommendedName>
        <fullName evidence="3">Integrase catalytic domain-containing protein</fullName>
    </recommendedName>
</protein>
<feature type="region of interest" description="Disordered" evidence="2">
    <location>
        <begin position="225"/>
        <end position="265"/>
    </location>
</feature>
<evidence type="ECO:0000256" key="1">
    <source>
        <dbReference type="ARBA" id="ARBA00022750"/>
    </source>
</evidence>
<dbReference type="GO" id="GO:0008270">
    <property type="term" value="F:zinc ion binding"/>
    <property type="evidence" value="ECO:0007669"/>
    <property type="project" value="InterPro"/>
</dbReference>
<dbReference type="PROSITE" id="PS50994">
    <property type="entry name" value="INTEGRASE"/>
    <property type="match status" value="1"/>
</dbReference>
<comment type="caution">
    <text evidence="4">The sequence shown here is derived from an EMBL/GenBank/DDBJ whole genome shotgun (WGS) entry which is preliminary data.</text>
</comment>
<feature type="domain" description="Integrase catalytic" evidence="3">
    <location>
        <begin position="501"/>
        <end position="664"/>
    </location>
</feature>
<feature type="compositionally biased region" description="Basic residues" evidence="2">
    <location>
        <begin position="757"/>
        <end position="769"/>
    </location>
</feature>
<proteinExistence type="predicted"/>
<dbReference type="SUPFAM" id="SSF53098">
    <property type="entry name" value="Ribonuclease H-like"/>
    <property type="match status" value="1"/>
</dbReference>
<sequence length="1393" mass="156310">MASSNSIITITASTHFNITLTSQNFSVWRRHVQSTLIGLDLDNYITGATPTPPKTITEKDTVKPNPDYTIWFRQDQVIFSALLGSCSDEIQPLIASASTAKDAWDRLTSSFASKSRSRIISLKSKLAKNCKGTRSVAEFLNEMRSIADELALVQSPVSEEDLMVHVLTQLGQEYTSIAAALKVRETPVTYSELFDKLVDFERSLKSTEHTTTVIATANATQRQVRQQFRSSDFQNRNVRSQSPASFQRQVRSNRPQSGPSGNRTNQFCNFCNIPGHDTRDCRKLAKFLKENNIFINGHPSNPIANATTSAPGSQMWMMDSGASHHLTSCPATLSSVSEYGGPDEIILGNGTGLSISHIGSTQFPTKTKPLSLPDILCVPNMRTNLISVAKLCRTNQVSVEFFPFHFFVKDLKTGAPLMRGENIHDVYYLNRLTSLPQVNATTSTSPLQWHHRLGHPCFRIFKLLCKDLGLSFKSLSCSTLHCQSCAINKCHKLPFGVNSFVATKPLQLLYSDVWGPVEQSIDGFTYYVVFVDYYSKYVWLYPIKRKSDVSIIFPQFKLLVEKFFQTQIISIFTDNGGEYIGLLPFLQSMGISHYTTPPHTPEQNGIAERRHRHIVETGLTLLHYAGLPLSFWSHAFQTAVYLINRLPTPILQSKSPYQMLHNASPKYTKLKTFGCLCYPWLKPYATSKLQPHSQPCIFLGYSTSRSAYKCLDSQTNRLYHSRHVIFVEDIFPSKGTSSKPYRLPTTDDFFSISHATPHLHKSPQKKLKPTHAPPLQVSPQNPTNSNHATSHVDSSTSTVNHSLDSITPNPISNTPTTLPDSSASSTLPPTLPPESSPLPPRNRKPNTKYYNSHFVNSTTAHPIPSSLVPNTYLQASKDPLWRKAMDDEYNALLRNQTWELVVPTSKKPIGCKWLFRIKRRPDGSIDKYKARLVAKGFLQKYGKDYFDTFSPVTKPVTIRTVFAIALSKGWSLRQLDIDNAFLHGHLQEEVYMTQPPGYINQQFPNHVCKLRRSLYGLKQAPRVWYMALTSFLLDFGFTKTHADASLFIYNRNGTKCYFLVYVDDILLSSNNTGFMNDFVKSLASKFSLKDLGYPSHFLGVELIPTTHGLFLTQHKHIEDLLTMHHMDGAKPVNTPLCSSQALTLDDGTPKVDPTPYRKLVGSLQYLAFTRPDISFAVNKLSQFMHQPTQTHWQALKRLLRYLKGTIYHGLFLNKKSPLDLTAFSDSDWGGVSTAGRSTTAYIIYLGSNIISWKSARQKSVSRSSTEAEYKALANAAAELAWVENLLKELGLPVSNSPKLYCDNTGATYLCANPVYHSRMKHVALDYHFVREKVAAGTLKVHHINSTDQLADPLTKPLSRAPFLRLRSKIGVSDGTSILRGRINTNTPKIIPSN</sequence>
<dbReference type="GO" id="GO:0003676">
    <property type="term" value="F:nucleic acid binding"/>
    <property type="evidence" value="ECO:0007669"/>
    <property type="project" value="InterPro"/>
</dbReference>
<dbReference type="GO" id="GO:0015074">
    <property type="term" value="P:DNA integration"/>
    <property type="evidence" value="ECO:0007669"/>
    <property type="project" value="InterPro"/>
</dbReference>
<dbReference type="InterPro" id="IPR036875">
    <property type="entry name" value="Znf_CCHC_sf"/>
</dbReference>
<dbReference type="Pfam" id="PF25597">
    <property type="entry name" value="SH3_retrovirus"/>
    <property type="match status" value="1"/>
</dbReference>
<keyword evidence="1" id="KW-0645">Protease</keyword>
<feature type="compositionally biased region" description="Pro residues" evidence="2">
    <location>
        <begin position="829"/>
        <end position="840"/>
    </location>
</feature>
<organism evidence="4 5">
    <name type="scientific">Tagetes erecta</name>
    <name type="common">African marigold</name>
    <dbReference type="NCBI Taxonomy" id="13708"/>
    <lineage>
        <taxon>Eukaryota</taxon>
        <taxon>Viridiplantae</taxon>
        <taxon>Streptophyta</taxon>
        <taxon>Embryophyta</taxon>
        <taxon>Tracheophyta</taxon>
        <taxon>Spermatophyta</taxon>
        <taxon>Magnoliopsida</taxon>
        <taxon>eudicotyledons</taxon>
        <taxon>Gunneridae</taxon>
        <taxon>Pentapetalae</taxon>
        <taxon>asterids</taxon>
        <taxon>campanulids</taxon>
        <taxon>Asterales</taxon>
        <taxon>Asteraceae</taxon>
        <taxon>Asteroideae</taxon>
        <taxon>Heliantheae alliance</taxon>
        <taxon>Tageteae</taxon>
        <taxon>Tagetes</taxon>
    </lineage>
</organism>
<accession>A0AAD8PCV4</accession>
<feature type="region of interest" description="Disordered" evidence="2">
    <location>
        <begin position="757"/>
        <end position="848"/>
    </location>
</feature>
<feature type="compositionally biased region" description="Polar residues" evidence="2">
    <location>
        <begin position="777"/>
        <end position="804"/>
    </location>
</feature>
<dbReference type="GO" id="GO:0004190">
    <property type="term" value="F:aspartic-type endopeptidase activity"/>
    <property type="evidence" value="ECO:0007669"/>
    <property type="project" value="UniProtKB-KW"/>
</dbReference>
<evidence type="ECO:0000313" key="5">
    <source>
        <dbReference type="Proteomes" id="UP001229421"/>
    </source>
</evidence>
<dbReference type="Pfam" id="PF14223">
    <property type="entry name" value="Retrotran_gag_2"/>
    <property type="match status" value="1"/>
</dbReference>
<dbReference type="InterPro" id="IPR001584">
    <property type="entry name" value="Integrase_cat-core"/>
</dbReference>
<gene>
    <name evidence="4" type="ORF">QVD17_07436</name>
</gene>
<dbReference type="InterPro" id="IPR025724">
    <property type="entry name" value="GAG-pre-integrase_dom"/>
</dbReference>
<dbReference type="Pfam" id="PF07727">
    <property type="entry name" value="RVT_2"/>
    <property type="match status" value="1"/>
</dbReference>
<dbReference type="PANTHER" id="PTHR11439:SF450">
    <property type="entry name" value="REVERSE TRANSCRIPTASE TY1_COPIA-TYPE DOMAIN-CONTAINING PROTEIN"/>
    <property type="match status" value="1"/>
</dbReference>
<keyword evidence="1" id="KW-0064">Aspartyl protease</keyword>
<reference evidence="4" key="1">
    <citation type="journal article" date="2023" name="bioRxiv">
        <title>Improved chromosome-level genome assembly for marigold (Tagetes erecta).</title>
        <authorList>
            <person name="Jiang F."/>
            <person name="Yuan L."/>
            <person name="Wang S."/>
            <person name="Wang H."/>
            <person name="Xu D."/>
            <person name="Wang A."/>
            <person name="Fan W."/>
        </authorList>
    </citation>
    <scope>NUCLEOTIDE SEQUENCE</scope>
    <source>
        <strain evidence="4">WSJ</strain>
        <tissue evidence="4">Leaf</tissue>
    </source>
</reference>
<dbReference type="InterPro" id="IPR012337">
    <property type="entry name" value="RNaseH-like_sf"/>
</dbReference>
<dbReference type="CDD" id="cd09272">
    <property type="entry name" value="RNase_HI_RT_Ty1"/>
    <property type="match status" value="1"/>
</dbReference>
<dbReference type="Proteomes" id="UP001229421">
    <property type="component" value="Unassembled WGS sequence"/>
</dbReference>
<dbReference type="SUPFAM" id="SSF56672">
    <property type="entry name" value="DNA/RNA polymerases"/>
    <property type="match status" value="1"/>
</dbReference>
<dbReference type="EMBL" id="JAUHHV010000001">
    <property type="protein sequence ID" value="KAK1441497.1"/>
    <property type="molecule type" value="Genomic_DNA"/>
</dbReference>
<dbReference type="Pfam" id="PF22936">
    <property type="entry name" value="Pol_BBD"/>
    <property type="match status" value="1"/>
</dbReference>
<dbReference type="Pfam" id="PF13976">
    <property type="entry name" value="gag_pre-integrs"/>
    <property type="match status" value="1"/>
</dbReference>
<name>A0AAD8PCV4_TARER</name>
<dbReference type="InterPro" id="IPR013103">
    <property type="entry name" value="RVT_2"/>
</dbReference>
<evidence type="ECO:0000259" key="3">
    <source>
        <dbReference type="PROSITE" id="PS50994"/>
    </source>
</evidence>
<keyword evidence="5" id="KW-1185">Reference proteome</keyword>
<dbReference type="InterPro" id="IPR036397">
    <property type="entry name" value="RNaseH_sf"/>
</dbReference>
<dbReference type="PANTHER" id="PTHR11439">
    <property type="entry name" value="GAG-POL-RELATED RETROTRANSPOSON"/>
    <property type="match status" value="1"/>
</dbReference>
<evidence type="ECO:0000313" key="4">
    <source>
        <dbReference type="EMBL" id="KAK1441497.1"/>
    </source>
</evidence>
<dbReference type="InterPro" id="IPR057670">
    <property type="entry name" value="SH3_retrovirus"/>
</dbReference>
<feature type="compositionally biased region" description="Low complexity" evidence="2">
    <location>
        <begin position="805"/>
        <end position="828"/>
    </location>
</feature>
<dbReference type="InterPro" id="IPR043502">
    <property type="entry name" value="DNA/RNA_pol_sf"/>
</dbReference>
<evidence type="ECO:0000256" key="2">
    <source>
        <dbReference type="SAM" id="MobiDB-lite"/>
    </source>
</evidence>
<dbReference type="SUPFAM" id="SSF57756">
    <property type="entry name" value="Retrovirus zinc finger-like domains"/>
    <property type="match status" value="1"/>
</dbReference>
<dbReference type="InterPro" id="IPR054722">
    <property type="entry name" value="PolX-like_BBD"/>
</dbReference>
<dbReference type="Gene3D" id="3.30.420.10">
    <property type="entry name" value="Ribonuclease H-like superfamily/Ribonuclease H"/>
    <property type="match status" value="1"/>
</dbReference>